<dbReference type="KEGG" id="kne:92181528"/>
<proteinExistence type="predicted"/>
<comment type="caution">
    <text evidence="2">The sequence shown here is derived from an EMBL/GenBank/DDBJ whole genome shotgun (WGS) entry which is preliminary data.</text>
</comment>
<feature type="compositionally biased region" description="Low complexity" evidence="1">
    <location>
        <begin position="1"/>
        <end position="25"/>
    </location>
</feature>
<evidence type="ECO:0000313" key="3">
    <source>
        <dbReference type="Proteomes" id="UP001388673"/>
    </source>
</evidence>
<gene>
    <name evidence="2" type="ORF">IAR55_004270</name>
</gene>
<sequence length="604" mass="67771">MPPLRTRQSRASFSSSSQSQSQSLRRSSRHAKSGQSPALSDQKPAEDETFQTSMSSATLPNAARYMITLALPFNVELTATEAQDAYVRGEEILSDGWRRDTTLEGKLSDRRQEVRHAIGPVRLAGETGFSSPVVPLVSTNDPQTFWYTAGLAFPCVCSLRHPSRGYTPSRPPSIRAKLPPLPPHPNPSQIPRVGSYIFPWVSTISNTDLDPTLDDLEDFEPLWKKVSSTVVNDKHNDDSQATQAGLATGETPESRRTRKGKYRAPDSVVTASDDTSSARLLPARQAILEPEIQIEEDARIARPRIEVVVSAGPVGGEASWAEETKRRKKFWRRRIRSDSGYGYLWTFLSLPYSHPIRYFPLKPKRKSKDKLSAIPDFHLFRKYHSCPHPFHPDLPHYISANPRGRVYWLVPIHGPVLVPTLNHPLSPFPSTFSESPPTPSPAILHADDSLPPAAEELETKPRIIRWTQDLLLRFIDTFLHPLYLDPSLPFGNISYVFSGPKPDPFLDLPSSHPPKSHLHLPTLDRGRNIGDIQPVRVEAGDHLRIYCDVRKALALRTWLHNVKIPLGHPSKVGQEGEGRDELVRVFYKTRLALIGERNEVLMVA</sequence>
<evidence type="ECO:0000256" key="1">
    <source>
        <dbReference type="SAM" id="MobiDB-lite"/>
    </source>
</evidence>
<dbReference type="EMBL" id="JBCAWK010000008">
    <property type="protein sequence ID" value="KAK8850352.1"/>
    <property type="molecule type" value="Genomic_DNA"/>
</dbReference>
<dbReference type="GeneID" id="92181528"/>
<dbReference type="Proteomes" id="UP001388673">
    <property type="component" value="Unassembled WGS sequence"/>
</dbReference>
<dbReference type="AlphaFoldDB" id="A0AAW0YJA1"/>
<protein>
    <submittedName>
        <fullName evidence="2">Uncharacterized protein</fullName>
    </submittedName>
</protein>
<reference evidence="2 3" key="1">
    <citation type="journal article" date="2024" name="bioRxiv">
        <title>Comparative genomics of Cryptococcus and Kwoniella reveals pathogenesis evolution and contrasting karyotype dynamics via intercentromeric recombination or chromosome fusion.</title>
        <authorList>
            <person name="Coelho M.A."/>
            <person name="David-Palma M."/>
            <person name="Shea T."/>
            <person name="Bowers K."/>
            <person name="McGinley-Smith S."/>
            <person name="Mohammad A.W."/>
            <person name="Gnirke A."/>
            <person name="Yurkov A.M."/>
            <person name="Nowrousian M."/>
            <person name="Sun S."/>
            <person name="Cuomo C.A."/>
            <person name="Heitman J."/>
        </authorList>
    </citation>
    <scope>NUCLEOTIDE SEQUENCE [LARGE SCALE GENOMIC DNA]</scope>
    <source>
        <strain evidence="2 3">CBS 13917</strain>
    </source>
</reference>
<feature type="region of interest" description="Disordered" evidence="1">
    <location>
        <begin position="1"/>
        <end position="55"/>
    </location>
</feature>
<feature type="region of interest" description="Disordered" evidence="1">
    <location>
        <begin position="233"/>
        <end position="275"/>
    </location>
</feature>
<organism evidence="2 3">
    <name type="scientific">Kwoniella newhampshirensis</name>
    <dbReference type="NCBI Taxonomy" id="1651941"/>
    <lineage>
        <taxon>Eukaryota</taxon>
        <taxon>Fungi</taxon>
        <taxon>Dikarya</taxon>
        <taxon>Basidiomycota</taxon>
        <taxon>Agaricomycotina</taxon>
        <taxon>Tremellomycetes</taxon>
        <taxon>Tremellales</taxon>
        <taxon>Cryptococcaceae</taxon>
        <taxon>Kwoniella</taxon>
    </lineage>
</organism>
<name>A0AAW0YJA1_9TREE</name>
<accession>A0AAW0YJA1</accession>
<feature type="region of interest" description="Disordered" evidence="1">
    <location>
        <begin position="164"/>
        <end position="187"/>
    </location>
</feature>
<dbReference type="RefSeq" id="XP_066801783.1">
    <property type="nucleotide sequence ID" value="XM_066947369.1"/>
</dbReference>
<evidence type="ECO:0000313" key="2">
    <source>
        <dbReference type="EMBL" id="KAK8850352.1"/>
    </source>
</evidence>
<feature type="compositionally biased region" description="Low complexity" evidence="1">
    <location>
        <begin position="266"/>
        <end position="275"/>
    </location>
</feature>
<keyword evidence="3" id="KW-1185">Reference proteome</keyword>